<dbReference type="Pfam" id="PF00849">
    <property type="entry name" value="PseudoU_synth_2"/>
    <property type="match status" value="1"/>
</dbReference>
<dbReference type="EMBL" id="BLAH01000110">
    <property type="protein sequence ID" value="GES39209.1"/>
    <property type="molecule type" value="Genomic_DNA"/>
</dbReference>
<evidence type="ECO:0000313" key="6">
    <source>
        <dbReference type="EMBL" id="GES39209.1"/>
    </source>
</evidence>
<keyword evidence="7" id="KW-1185">Reference proteome</keyword>
<feature type="region of interest" description="Disordered" evidence="4">
    <location>
        <begin position="1"/>
        <end position="63"/>
    </location>
</feature>
<feature type="compositionally biased region" description="Basic and acidic residues" evidence="4">
    <location>
        <begin position="38"/>
        <end position="47"/>
    </location>
</feature>
<proteinExistence type="predicted"/>
<dbReference type="InterPro" id="IPR020103">
    <property type="entry name" value="PsdUridine_synth_cat_dom_sf"/>
</dbReference>
<dbReference type="InterPro" id="IPR006224">
    <property type="entry name" value="PsdUridine_synth_RluA-like_CS"/>
</dbReference>
<dbReference type="PROSITE" id="PS01129">
    <property type="entry name" value="PSI_RLU"/>
    <property type="match status" value="1"/>
</dbReference>
<dbReference type="GO" id="GO:0004730">
    <property type="term" value="F:pseudouridylate synthase activity"/>
    <property type="evidence" value="ECO:0007669"/>
    <property type="project" value="UniProtKB-EC"/>
</dbReference>
<dbReference type="InterPro" id="IPR006145">
    <property type="entry name" value="PsdUridine_synth_RsuA/RluA"/>
</dbReference>
<evidence type="ECO:0000256" key="2">
    <source>
        <dbReference type="ARBA" id="ARBA00031870"/>
    </source>
</evidence>
<keyword evidence="6" id="KW-0456">Lyase</keyword>
<dbReference type="Gene3D" id="3.30.2350.10">
    <property type="entry name" value="Pseudouridine synthase"/>
    <property type="match status" value="1"/>
</dbReference>
<evidence type="ECO:0000256" key="1">
    <source>
        <dbReference type="ARBA" id="ARBA00000073"/>
    </source>
</evidence>
<evidence type="ECO:0000313" key="7">
    <source>
        <dbReference type="Proteomes" id="UP000325466"/>
    </source>
</evidence>
<comment type="catalytic activity">
    <reaction evidence="1">
        <text>a uridine in RNA = a pseudouridine in RNA</text>
        <dbReference type="Rhea" id="RHEA:48348"/>
        <dbReference type="Rhea" id="RHEA-COMP:12068"/>
        <dbReference type="Rhea" id="RHEA-COMP:12069"/>
        <dbReference type="ChEBI" id="CHEBI:65314"/>
        <dbReference type="ChEBI" id="CHEBI:65315"/>
    </reaction>
</comment>
<evidence type="ECO:0000256" key="4">
    <source>
        <dbReference type="SAM" id="MobiDB-lite"/>
    </source>
</evidence>
<dbReference type="PANTHER" id="PTHR21600:SF84">
    <property type="entry name" value="PSEUDOURIDINE SYNTHASE RSUA_RLUA-LIKE DOMAIN-CONTAINING PROTEIN"/>
    <property type="match status" value="1"/>
</dbReference>
<name>A0ABQ0YRZ4_9NOCA</name>
<dbReference type="PANTHER" id="PTHR21600">
    <property type="entry name" value="MITOCHONDRIAL RNA PSEUDOURIDINE SYNTHASE"/>
    <property type="match status" value="1"/>
</dbReference>
<accession>A0ABQ0YRZ4</accession>
<feature type="domain" description="Pseudouridine synthase RsuA/RluA-like" evidence="5">
    <location>
        <begin position="153"/>
        <end position="316"/>
    </location>
</feature>
<dbReference type="Proteomes" id="UP000325466">
    <property type="component" value="Unassembled WGS sequence"/>
</dbReference>
<protein>
    <recommendedName>
        <fullName evidence="2">RNA pseudouridylate synthase</fullName>
    </recommendedName>
    <alternativeName>
        <fullName evidence="3">RNA-uridine isomerase</fullName>
    </alternativeName>
</protein>
<evidence type="ECO:0000256" key="3">
    <source>
        <dbReference type="ARBA" id="ARBA00033164"/>
    </source>
</evidence>
<gene>
    <name evidence="6" type="ORF">RAJCM14343_4477</name>
</gene>
<organism evidence="6 7">
    <name type="scientific">Rhodococcus aetherivorans</name>
    <dbReference type="NCBI Taxonomy" id="191292"/>
    <lineage>
        <taxon>Bacteria</taxon>
        <taxon>Bacillati</taxon>
        <taxon>Actinomycetota</taxon>
        <taxon>Actinomycetes</taxon>
        <taxon>Mycobacteriales</taxon>
        <taxon>Nocardiaceae</taxon>
        <taxon>Rhodococcus</taxon>
    </lineage>
</organism>
<evidence type="ECO:0000259" key="5">
    <source>
        <dbReference type="Pfam" id="PF00849"/>
    </source>
</evidence>
<comment type="caution">
    <text evidence="6">The sequence shown here is derived from an EMBL/GenBank/DDBJ whole genome shotgun (WGS) entry which is preliminary data.</text>
</comment>
<feature type="compositionally biased region" description="Basic and acidic residues" evidence="4">
    <location>
        <begin position="1"/>
        <end position="11"/>
    </location>
</feature>
<sequence>MPEGINHEPQDPRAPLSRKHPVSDVGGTPRNLPPHPTSRRDPRRDETAGGGMMTGVPMPSPLPVKNGVGPTRLRVPTSGPWATIAAYVVARFDHLDADDLYRRFDAGEIVGSDGSAIGRGTALGAHRFVWYYRDLPVEEPMPFHEEILHVDDDLVVIDKPHFLPTTPGGRYLRESALVRLRTRLDNPDLTPIHRLDRATAGLVMFSARPATRGAYQSLFEKRRVVKVYEAVSARPPGWDPDAPALAGRALPIVYRNHIEARRGELRVVVDNFREPNAETVVDVSGTGVSASGRAVLHTVLRPHTGRMHQLRVHLAALGAGILGDRWYPDLLPEAPDDHSLPLQLLARELEFSDPLSGTPRRFVTRRTLCEAPVSGR</sequence>
<dbReference type="InterPro" id="IPR050188">
    <property type="entry name" value="RluA_PseudoU_synthase"/>
</dbReference>
<dbReference type="SUPFAM" id="SSF55120">
    <property type="entry name" value="Pseudouridine synthase"/>
    <property type="match status" value="1"/>
</dbReference>
<reference evidence="6 7" key="1">
    <citation type="journal article" date="2018" name="Biodegradation">
        <title>1,4-Dioxane degradation characteristics of Rhodococcus aetherivorans JCM 14343.</title>
        <authorList>
            <person name="Inoue D."/>
            <person name="Tsunoda T."/>
            <person name="Yamamoto N."/>
            <person name="Ike M."/>
            <person name="Sei K."/>
        </authorList>
    </citation>
    <scope>NUCLEOTIDE SEQUENCE [LARGE SCALE GENOMIC DNA]</scope>
    <source>
        <strain evidence="6 7">JCM 14343</strain>
    </source>
</reference>